<dbReference type="UniPathway" id="UPA00087">
    <property type="reaction ID" value="UER00172"/>
</dbReference>
<keyword evidence="1 10" id="KW-0963">Cytoplasm</keyword>
<dbReference type="FunFam" id="3.40.50.2020:FF:000007">
    <property type="entry name" value="Ribose-phosphate pyrophosphokinase"/>
    <property type="match status" value="1"/>
</dbReference>
<dbReference type="InterPro" id="IPR029099">
    <property type="entry name" value="Pribosyltran_N"/>
</dbReference>
<dbReference type="CDD" id="cd06223">
    <property type="entry name" value="PRTases_typeI"/>
    <property type="match status" value="1"/>
</dbReference>
<dbReference type="Pfam" id="PF14572">
    <property type="entry name" value="Pribosyl_synth"/>
    <property type="match status" value="1"/>
</dbReference>
<name>A0A2T5G545_9BACL</name>
<comment type="pathway">
    <text evidence="10">Metabolic intermediate biosynthesis; 5-phospho-alpha-D-ribose 1-diphosphate biosynthesis; 5-phospho-alpha-D-ribose 1-diphosphate from D-ribose 5-phosphate (route I): step 1/1.</text>
</comment>
<gene>
    <name evidence="10" type="primary">prs</name>
    <name evidence="12" type="ORF">BLITH_0138</name>
</gene>
<dbReference type="AlphaFoldDB" id="A0A2T5G545"/>
<dbReference type="GO" id="GO:0005524">
    <property type="term" value="F:ATP binding"/>
    <property type="evidence" value="ECO:0007669"/>
    <property type="project" value="UniProtKB-KW"/>
</dbReference>
<feature type="binding site" evidence="10">
    <location>
        <position position="196"/>
    </location>
    <ligand>
        <name>Mg(2+)</name>
        <dbReference type="ChEBI" id="CHEBI:18420"/>
    </ligand>
</feature>
<dbReference type="SMART" id="SM01400">
    <property type="entry name" value="Pribosyltran_N"/>
    <property type="match status" value="1"/>
</dbReference>
<comment type="caution">
    <text evidence="12">The sequence shown here is derived from an EMBL/GenBank/DDBJ whole genome shotgun (WGS) entry which is preliminary data.</text>
</comment>
<keyword evidence="2 10" id="KW-0808">Transferase</keyword>
<comment type="subunit">
    <text evidence="10">Homohexamer.</text>
</comment>
<keyword evidence="6 10" id="KW-0418">Kinase</keyword>
<keyword evidence="4 10" id="KW-0545">Nucleotide biosynthesis</keyword>
<reference evidence="12 13" key="1">
    <citation type="submission" date="2017-08" db="EMBL/GenBank/DDBJ databases">
        <title>Burning lignite coal seam in the remote Altai Mountains harbors a hydrogen-driven thermophilic microbial community.</title>
        <authorList>
            <person name="Kadnikov V.V."/>
            <person name="Mardanov A.V."/>
            <person name="Ivasenko D."/>
            <person name="Beletsky A.V."/>
            <person name="Karnachuk O.V."/>
            <person name="Ravin N.V."/>
        </authorList>
    </citation>
    <scope>NUCLEOTIDE SEQUENCE [LARGE SCALE GENOMIC DNA]</scope>
    <source>
        <strain evidence="12">AL31</strain>
    </source>
</reference>
<dbReference type="Gene3D" id="3.40.50.2020">
    <property type="match status" value="2"/>
</dbReference>
<dbReference type="PANTHER" id="PTHR10210">
    <property type="entry name" value="RIBOSE-PHOSPHATE DIPHOSPHOKINASE FAMILY MEMBER"/>
    <property type="match status" value="1"/>
</dbReference>
<keyword evidence="3 10" id="KW-0479">Metal-binding</keyword>
<evidence type="ECO:0000256" key="6">
    <source>
        <dbReference type="ARBA" id="ARBA00022777"/>
    </source>
</evidence>
<dbReference type="GO" id="GO:0009156">
    <property type="term" value="P:ribonucleoside monophosphate biosynthetic process"/>
    <property type="evidence" value="ECO:0007669"/>
    <property type="project" value="InterPro"/>
</dbReference>
<dbReference type="EMBL" id="PEBW01000006">
    <property type="protein sequence ID" value="PTQ51312.1"/>
    <property type="molecule type" value="Genomic_DNA"/>
</dbReference>
<evidence type="ECO:0000313" key="13">
    <source>
        <dbReference type="Proteomes" id="UP000244016"/>
    </source>
</evidence>
<organism evidence="12 13">
    <name type="scientific">Brockia lithotrophica</name>
    <dbReference type="NCBI Taxonomy" id="933949"/>
    <lineage>
        <taxon>Bacteria</taxon>
        <taxon>Bacillati</taxon>
        <taxon>Bacillota</taxon>
        <taxon>Bacilli</taxon>
        <taxon>Bacillales</taxon>
        <taxon>Bacillales Family X. Incertae Sedis</taxon>
        <taxon>Brockia</taxon>
    </lineage>
</organism>
<dbReference type="Pfam" id="PF13793">
    <property type="entry name" value="Pribosyltran_N"/>
    <property type="match status" value="1"/>
</dbReference>
<evidence type="ECO:0000256" key="10">
    <source>
        <dbReference type="HAMAP-Rule" id="MF_00583"/>
    </source>
</evidence>
<evidence type="ECO:0000256" key="7">
    <source>
        <dbReference type="ARBA" id="ARBA00022840"/>
    </source>
</evidence>
<comment type="function">
    <text evidence="10">Involved in the biosynthesis of the central metabolite phospho-alpha-D-ribosyl-1-pyrophosphate (PRPP) via the transfer of pyrophosphoryl group from ATP to 1-hydroxyl of ribose-5-phosphate (Rib-5-P).</text>
</comment>
<keyword evidence="5 10" id="KW-0547">Nucleotide-binding</keyword>
<sequence>MTFSHREHSGAPVFGQMRGEVRMLTYRDPSLKVFTGNANPELARAIAEHIGIPLGRAEVGRFSDGEIQVKVLESVRGADVFVIQPTSHPVNDHLMELLIMIDALKRASAARINVVMPYYGYARQDRKARARDPITAKLVANLIERAGADRVIAMDLHAMQIQGFFDIPVDHLLALPIIGKYFADKGLRDIVVVSPDHGGVTRARRLADYLGASIAIIDKRRPAPNVVEVMNIVGDVRGRTAILVDDIIDTAGTILLGAEALRREGAERIYAACTHPVLSGPAVERLRNADLEEVVVTDTIPVPEEKRLPNLRILSVAPLIAEAIVRVHEGLSVSKLFD</sequence>
<dbReference type="InterPro" id="IPR000836">
    <property type="entry name" value="PRTase_dom"/>
</dbReference>
<dbReference type="GO" id="GO:0002189">
    <property type="term" value="C:ribose phosphate diphosphokinase complex"/>
    <property type="evidence" value="ECO:0007669"/>
    <property type="project" value="TreeGrafter"/>
</dbReference>
<dbReference type="GO" id="GO:0016301">
    <property type="term" value="F:kinase activity"/>
    <property type="evidence" value="ECO:0007669"/>
    <property type="project" value="UniProtKB-KW"/>
</dbReference>
<keyword evidence="8 10" id="KW-0460">Magnesium</keyword>
<protein>
    <recommendedName>
        <fullName evidence="10">Ribose-phosphate pyrophosphokinase</fullName>
        <shortName evidence="10">RPPK</shortName>
        <ecNumber evidence="10">2.7.6.1</ecNumber>
    </recommendedName>
    <alternativeName>
        <fullName evidence="10">5-phospho-D-ribosyl alpha-1-diphosphate synthase</fullName>
    </alternativeName>
    <alternativeName>
        <fullName evidence="10">Phosphoribosyl diphosphate synthase</fullName>
    </alternativeName>
    <alternativeName>
        <fullName evidence="10">Phosphoribosyl pyrophosphate synthase</fullName>
        <shortName evidence="10">P-Rib-PP synthase</shortName>
        <shortName evidence="10">PRPP synthase</shortName>
        <shortName evidence="10">PRPPase</shortName>
    </alternativeName>
</protein>
<dbReference type="PROSITE" id="PS00114">
    <property type="entry name" value="PRPP_SYNTHASE"/>
    <property type="match status" value="1"/>
</dbReference>
<proteinExistence type="inferred from homology"/>
<dbReference type="InterPro" id="IPR000842">
    <property type="entry name" value="PRib_PP_synth_CS"/>
</dbReference>
<evidence type="ECO:0000313" key="12">
    <source>
        <dbReference type="EMBL" id="PTQ51312.1"/>
    </source>
</evidence>
<dbReference type="InterPro" id="IPR029057">
    <property type="entry name" value="PRTase-like"/>
</dbReference>
<dbReference type="PANTHER" id="PTHR10210:SF41">
    <property type="entry name" value="RIBOSE-PHOSPHATE PYROPHOSPHOKINASE 1, CHLOROPLASTIC"/>
    <property type="match status" value="1"/>
</dbReference>
<comment type="similarity">
    <text evidence="10">Belongs to the ribose-phosphate pyrophosphokinase family. Class I subfamily.</text>
</comment>
<evidence type="ECO:0000256" key="8">
    <source>
        <dbReference type="ARBA" id="ARBA00022842"/>
    </source>
</evidence>
<evidence type="ECO:0000256" key="5">
    <source>
        <dbReference type="ARBA" id="ARBA00022741"/>
    </source>
</evidence>
<dbReference type="GO" id="GO:0000287">
    <property type="term" value="F:magnesium ion binding"/>
    <property type="evidence" value="ECO:0007669"/>
    <property type="project" value="UniProtKB-UniRule"/>
</dbReference>
<dbReference type="GO" id="GO:0004749">
    <property type="term" value="F:ribose phosphate diphosphokinase activity"/>
    <property type="evidence" value="ECO:0007669"/>
    <property type="project" value="UniProtKB-UniRule"/>
</dbReference>
<accession>A0A2T5G545</accession>
<evidence type="ECO:0000256" key="1">
    <source>
        <dbReference type="ARBA" id="ARBA00022490"/>
    </source>
</evidence>
<dbReference type="GO" id="GO:0006015">
    <property type="term" value="P:5-phosphoribose 1-diphosphate biosynthetic process"/>
    <property type="evidence" value="ECO:0007669"/>
    <property type="project" value="UniProtKB-UniRule"/>
</dbReference>
<dbReference type="InterPro" id="IPR037515">
    <property type="entry name" value="Rib-P_diPkinase_bac"/>
</dbReference>
<evidence type="ECO:0000259" key="11">
    <source>
        <dbReference type="Pfam" id="PF13793"/>
    </source>
</evidence>
<feature type="active site" evidence="10">
    <location>
        <position position="219"/>
    </location>
</feature>
<feature type="binding site" evidence="10">
    <location>
        <begin position="249"/>
        <end position="253"/>
    </location>
    <ligand>
        <name>D-ribose 5-phosphate</name>
        <dbReference type="ChEBI" id="CHEBI:78346"/>
    </ligand>
</feature>
<dbReference type="NCBIfam" id="TIGR01251">
    <property type="entry name" value="ribP_PPkin"/>
    <property type="match status" value="1"/>
</dbReference>
<dbReference type="EC" id="2.7.6.1" evidence="10"/>
<feature type="binding site" evidence="10">
    <location>
        <begin position="64"/>
        <end position="66"/>
    </location>
    <ligand>
        <name>ATP</name>
        <dbReference type="ChEBI" id="CHEBI:30616"/>
    </ligand>
</feature>
<dbReference type="HAMAP" id="MF_00583_B">
    <property type="entry name" value="RibP_PPkinase_B"/>
    <property type="match status" value="1"/>
</dbReference>
<dbReference type="SUPFAM" id="SSF53271">
    <property type="entry name" value="PRTase-like"/>
    <property type="match status" value="1"/>
</dbReference>
<comment type="catalytic activity">
    <reaction evidence="9 10">
        <text>D-ribose 5-phosphate + ATP = 5-phospho-alpha-D-ribose 1-diphosphate + AMP + H(+)</text>
        <dbReference type="Rhea" id="RHEA:15609"/>
        <dbReference type="ChEBI" id="CHEBI:15378"/>
        <dbReference type="ChEBI" id="CHEBI:30616"/>
        <dbReference type="ChEBI" id="CHEBI:58017"/>
        <dbReference type="ChEBI" id="CHEBI:78346"/>
        <dbReference type="ChEBI" id="CHEBI:456215"/>
        <dbReference type="EC" id="2.7.6.1"/>
    </reaction>
</comment>
<comment type="subcellular location">
    <subcellularLocation>
        <location evidence="10">Cytoplasm</location>
    </subcellularLocation>
</comment>
<dbReference type="Proteomes" id="UP000244016">
    <property type="component" value="Unassembled WGS sequence"/>
</dbReference>
<feature type="binding site" evidence="10">
    <location>
        <begin position="123"/>
        <end position="124"/>
    </location>
    <ligand>
        <name>ATP</name>
        <dbReference type="ChEBI" id="CHEBI:30616"/>
    </ligand>
</feature>
<dbReference type="GO" id="GO:0006164">
    <property type="term" value="P:purine nucleotide biosynthetic process"/>
    <property type="evidence" value="ECO:0007669"/>
    <property type="project" value="TreeGrafter"/>
</dbReference>
<keyword evidence="7 10" id="KW-0067">ATP-binding</keyword>
<dbReference type="NCBIfam" id="NF002618">
    <property type="entry name" value="PRK02269.1"/>
    <property type="match status" value="1"/>
</dbReference>
<feature type="binding site" evidence="10">
    <location>
        <position position="221"/>
    </location>
    <ligand>
        <name>D-ribose 5-phosphate</name>
        <dbReference type="ChEBI" id="CHEBI:78346"/>
    </ligand>
</feature>
<dbReference type="FunFam" id="3.40.50.2020:FF:000002">
    <property type="entry name" value="Ribose-phosphate pyrophosphokinase"/>
    <property type="match status" value="1"/>
</dbReference>
<comment type="cofactor">
    <cofactor evidence="10">
        <name>Mg(2+)</name>
        <dbReference type="ChEBI" id="CHEBI:18420"/>
    </cofactor>
    <text evidence="10">Binds 2 Mg(2+) ions per subunit.</text>
</comment>
<feature type="domain" description="Ribose-phosphate pyrophosphokinase N-terminal" evidence="11">
    <location>
        <begin position="31"/>
        <end position="147"/>
    </location>
</feature>
<dbReference type="InterPro" id="IPR005946">
    <property type="entry name" value="Rib-P_diPkinase"/>
</dbReference>
<feature type="binding site" evidence="10">
    <location>
        <position position="157"/>
    </location>
    <ligand>
        <name>Mg(2+)</name>
        <dbReference type="ChEBI" id="CHEBI:18420"/>
    </ligand>
</feature>
<dbReference type="GO" id="GO:0005737">
    <property type="term" value="C:cytoplasm"/>
    <property type="evidence" value="ECO:0007669"/>
    <property type="project" value="UniProtKB-SubCell"/>
</dbReference>
<evidence type="ECO:0000256" key="9">
    <source>
        <dbReference type="ARBA" id="ARBA00049535"/>
    </source>
</evidence>
<feature type="binding site" evidence="10">
    <location>
        <position position="245"/>
    </location>
    <ligand>
        <name>D-ribose 5-phosphate</name>
        <dbReference type="ChEBI" id="CHEBI:78346"/>
    </ligand>
</feature>
<dbReference type="NCBIfam" id="NF002320">
    <property type="entry name" value="PRK01259.1"/>
    <property type="match status" value="1"/>
</dbReference>
<evidence type="ECO:0000256" key="4">
    <source>
        <dbReference type="ARBA" id="ARBA00022727"/>
    </source>
</evidence>
<evidence type="ECO:0000256" key="3">
    <source>
        <dbReference type="ARBA" id="ARBA00022723"/>
    </source>
</evidence>
<evidence type="ECO:0000256" key="2">
    <source>
        <dbReference type="ARBA" id="ARBA00022679"/>
    </source>
</evidence>